<dbReference type="InterPro" id="IPR002654">
    <property type="entry name" value="Glyco_trans_25"/>
</dbReference>
<gene>
    <name evidence="2" type="primary">lob1</name>
    <name evidence="2" type="ORF">NCTC10794_02161</name>
</gene>
<dbReference type="EMBL" id="UGHH01000002">
    <property type="protein sequence ID" value="STO65078.1"/>
    <property type="molecule type" value="Genomic_DNA"/>
</dbReference>
<organism evidence="2 3">
    <name type="scientific">Haemophilus parahaemolyticus</name>
    <dbReference type="NCBI Taxonomy" id="735"/>
    <lineage>
        <taxon>Bacteria</taxon>
        <taxon>Pseudomonadati</taxon>
        <taxon>Pseudomonadota</taxon>
        <taxon>Gammaproteobacteria</taxon>
        <taxon>Pasteurellales</taxon>
        <taxon>Pasteurellaceae</taxon>
        <taxon>Haemophilus</taxon>
    </lineage>
</organism>
<dbReference type="EC" id="2.-.-.-" evidence="2"/>
<dbReference type="AlphaFoldDB" id="A0A377I4B5"/>
<proteinExistence type="predicted"/>
<accession>A0A377I4B5</accession>
<keyword evidence="2" id="KW-0808">Transferase</keyword>
<feature type="domain" description="Glycosyl transferase family 25" evidence="1">
    <location>
        <begin position="5"/>
        <end position="186"/>
    </location>
</feature>
<evidence type="ECO:0000313" key="2">
    <source>
        <dbReference type="EMBL" id="STO65078.1"/>
    </source>
</evidence>
<dbReference type="Pfam" id="PF01755">
    <property type="entry name" value="Glyco_transf_25"/>
    <property type="match status" value="1"/>
</dbReference>
<sequence length="250" mass="29832">MNNKIKIYIINLEKSIDRRDFISKQFNNLPRKIDYQFFKAVYGKEEPNHPLFLKYNEKKRFERKGHYMSLSQLGCFASHYLLWQKCIELNQGIIVLEDDAIIHSNFLEALEFISSDKNHFEFLWLSPPAPAKRNQKGKMIYSLDKIEITHYKEGWGNATGYFITPKSAKKLLDYCEEWILDVDIMMERYWENKVDYLALSPFCVEPDLSKESNIPVDKKQGKRSLIVKIKRELYKVQDTIKKFKYDLINY</sequence>
<dbReference type="Proteomes" id="UP000254867">
    <property type="component" value="Unassembled WGS sequence"/>
</dbReference>
<evidence type="ECO:0000259" key="1">
    <source>
        <dbReference type="Pfam" id="PF01755"/>
    </source>
</evidence>
<dbReference type="CDD" id="cd06532">
    <property type="entry name" value="Glyco_transf_25"/>
    <property type="match status" value="1"/>
</dbReference>
<protein>
    <submittedName>
        <fullName evidence="2">Lob1 protein</fullName>
        <ecNumber evidence="2">2.-.-.-</ecNumber>
    </submittedName>
</protein>
<evidence type="ECO:0000313" key="3">
    <source>
        <dbReference type="Proteomes" id="UP000254867"/>
    </source>
</evidence>
<reference evidence="2 3" key="1">
    <citation type="submission" date="2018-06" db="EMBL/GenBank/DDBJ databases">
        <authorList>
            <consortium name="Pathogen Informatics"/>
            <person name="Doyle S."/>
        </authorList>
    </citation>
    <scope>NUCLEOTIDE SEQUENCE [LARGE SCALE GENOMIC DNA]</scope>
    <source>
        <strain evidence="2 3">NCTC10794</strain>
    </source>
</reference>
<dbReference type="GO" id="GO:0016740">
    <property type="term" value="F:transferase activity"/>
    <property type="evidence" value="ECO:0007669"/>
    <property type="project" value="UniProtKB-KW"/>
</dbReference>
<dbReference type="RefSeq" id="WP_119223292.1">
    <property type="nucleotide sequence ID" value="NZ_UGHH01000002.1"/>
</dbReference>
<name>A0A377I4B5_HAEPH</name>